<feature type="transmembrane region" description="Helical" evidence="1">
    <location>
        <begin position="52"/>
        <end position="71"/>
    </location>
</feature>
<name>A0A372M5V3_9ACTN</name>
<sequence>MAVVYGFWAAGIDRDAGPITWGNVLFGVVAGVVAAGLFVAVRAVAPSLPRELRAMVWAAFAGIAFGFLYSLTDASVLRSTVMAGIFATAVGAVVFYRAYTHE</sequence>
<organism evidence="2 3">
    <name type="scientific">Streptomyces triticagri</name>
    <dbReference type="NCBI Taxonomy" id="2293568"/>
    <lineage>
        <taxon>Bacteria</taxon>
        <taxon>Bacillati</taxon>
        <taxon>Actinomycetota</taxon>
        <taxon>Actinomycetes</taxon>
        <taxon>Kitasatosporales</taxon>
        <taxon>Streptomycetaceae</taxon>
        <taxon>Streptomyces</taxon>
    </lineage>
</organism>
<keyword evidence="1" id="KW-0812">Transmembrane</keyword>
<dbReference type="EMBL" id="QUAK01000080">
    <property type="protein sequence ID" value="RFU85915.1"/>
    <property type="molecule type" value="Genomic_DNA"/>
</dbReference>
<keyword evidence="1" id="KW-1133">Transmembrane helix</keyword>
<keyword evidence="3" id="KW-1185">Reference proteome</keyword>
<evidence type="ECO:0000256" key="1">
    <source>
        <dbReference type="SAM" id="Phobius"/>
    </source>
</evidence>
<evidence type="ECO:0000313" key="3">
    <source>
        <dbReference type="Proteomes" id="UP000263094"/>
    </source>
</evidence>
<dbReference type="OrthoDB" id="4233344at2"/>
<proteinExistence type="predicted"/>
<dbReference type="AlphaFoldDB" id="A0A372M5V3"/>
<feature type="transmembrane region" description="Helical" evidence="1">
    <location>
        <begin position="77"/>
        <end position="99"/>
    </location>
</feature>
<accession>A0A372M5V3</accession>
<gene>
    <name evidence="2" type="ORF">DY218_14985</name>
</gene>
<dbReference type="Proteomes" id="UP000263094">
    <property type="component" value="Unassembled WGS sequence"/>
</dbReference>
<evidence type="ECO:0000313" key="2">
    <source>
        <dbReference type="EMBL" id="RFU85915.1"/>
    </source>
</evidence>
<protein>
    <recommendedName>
        <fullName evidence="4">Integral membrane protein</fullName>
    </recommendedName>
</protein>
<keyword evidence="1" id="KW-0472">Membrane</keyword>
<reference evidence="2 3" key="1">
    <citation type="submission" date="2018-08" db="EMBL/GenBank/DDBJ databases">
        <title>Isolation, diversity and antifungal activity of Actinobacteria from wheat.</title>
        <authorList>
            <person name="Han C."/>
        </authorList>
    </citation>
    <scope>NUCLEOTIDE SEQUENCE [LARGE SCALE GENOMIC DNA]</scope>
    <source>
        <strain evidence="2 3">NEAU-YY421</strain>
    </source>
</reference>
<feature type="transmembrane region" description="Helical" evidence="1">
    <location>
        <begin position="24"/>
        <end position="45"/>
    </location>
</feature>
<evidence type="ECO:0008006" key="4">
    <source>
        <dbReference type="Google" id="ProtNLM"/>
    </source>
</evidence>
<comment type="caution">
    <text evidence="2">The sequence shown here is derived from an EMBL/GenBank/DDBJ whole genome shotgun (WGS) entry which is preliminary data.</text>
</comment>